<name>A0A0D0DTI5_9AGAM</name>
<dbReference type="EMBL" id="KN824947">
    <property type="protein sequence ID" value="KIK97213.1"/>
    <property type="molecule type" value="Genomic_DNA"/>
</dbReference>
<organism evidence="1 2">
    <name type="scientific">Paxillus rubicundulus Ve08.2h10</name>
    <dbReference type="NCBI Taxonomy" id="930991"/>
    <lineage>
        <taxon>Eukaryota</taxon>
        <taxon>Fungi</taxon>
        <taxon>Dikarya</taxon>
        <taxon>Basidiomycota</taxon>
        <taxon>Agaricomycotina</taxon>
        <taxon>Agaricomycetes</taxon>
        <taxon>Agaricomycetidae</taxon>
        <taxon>Boletales</taxon>
        <taxon>Paxilineae</taxon>
        <taxon>Paxillaceae</taxon>
        <taxon>Paxillus</taxon>
    </lineage>
</organism>
<proteinExistence type="predicted"/>
<keyword evidence="2" id="KW-1185">Reference proteome</keyword>
<reference evidence="2" key="2">
    <citation type="submission" date="2015-01" db="EMBL/GenBank/DDBJ databases">
        <title>Evolutionary Origins and Diversification of the Mycorrhizal Mutualists.</title>
        <authorList>
            <consortium name="DOE Joint Genome Institute"/>
            <consortium name="Mycorrhizal Genomics Consortium"/>
            <person name="Kohler A."/>
            <person name="Kuo A."/>
            <person name="Nagy L.G."/>
            <person name="Floudas D."/>
            <person name="Copeland A."/>
            <person name="Barry K.W."/>
            <person name="Cichocki N."/>
            <person name="Veneault-Fourrey C."/>
            <person name="LaButti K."/>
            <person name="Lindquist E.A."/>
            <person name="Lipzen A."/>
            <person name="Lundell T."/>
            <person name="Morin E."/>
            <person name="Murat C."/>
            <person name="Riley R."/>
            <person name="Ohm R."/>
            <person name="Sun H."/>
            <person name="Tunlid A."/>
            <person name="Henrissat B."/>
            <person name="Grigoriev I.V."/>
            <person name="Hibbett D.S."/>
            <person name="Martin F."/>
        </authorList>
    </citation>
    <scope>NUCLEOTIDE SEQUENCE [LARGE SCALE GENOMIC DNA]</scope>
    <source>
        <strain evidence="2">Ve08.2h10</strain>
    </source>
</reference>
<gene>
    <name evidence="1" type="ORF">PAXRUDRAFT_85573</name>
</gene>
<evidence type="ECO:0000313" key="1">
    <source>
        <dbReference type="EMBL" id="KIK97213.1"/>
    </source>
</evidence>
<protein>
    <submittedName>
        <fullName evidence="1">Uncharacterized protein</fullName>
    </submittedName>
</protein>
<sequence>MEYTIGNLGQEIQQLSKPFANLVQEGVRHCQVNVLLSMVPELDVPPKGLPHGA</sequence>
<dbReference type="AlphaFoldDB" id="A0A0D0DTI5"/>
<accession>A0A0D0DTI5</accession>
<reference evidence="1 2" key="1">
    <citation type="submission" date="2014-04" db="EMBL/GenBank/DDBJ databases">
        <authorList>
            <consortium name="DOE Joint Genome Institute"/>
            <person name="Kuo A."/>
            <person name="Kohler A."/>
            <person name="Jargeat P."/>
            <person name="Nagy L.G."/>
            <person name="Floudas D."/>
            <person name="Copeland A."/>
            <person name="Barry K.W."/>
            <person name="Cichocki N."/>
            <person name="Veneault-Fourrey C."/>
            <person name="LaButti K."/>
            <person name="Lindquist E.A."/>
            <person name="Lipzen A."/>
            <person name="Lundell T."/>
            <person name="Morin E."/>
            <person name="Murat C."/>
            <person name="Sun H."/>
            <person name="Tunlid A."/>
            <person name="Henrissat B."/>
            <person name="Grigoriev I.V."/>
            <person name="Hibbett D.S."/>
            <person name="Martin F."/>
            <person name="Nordberg H.P."/>
            <person name="Cantor M.N."/>
            <person name="Hua S.X."/>
        </authorList>
    </citation>
    <scope>NUCLEOTIDE SEQUENCE [LARGE SCALE GENOMIC DNA]</scope>
    <source>
        <strain evidence="1 2">Ve08.2h10</strain>
    </source>
</reference>
<evidence type="ECO:0000313" key="2">
    <source>
        <dbReference type="Proteomes" id="UP000054538"/>
    </source>
</evidence>
<feature type="non-terminal residue" evidence="1">
    <location>
        <position position="53"/>
    </location>
</feature>
<dbReference type="OrthoDB" id="2669721at2759"/>
<dbReference type="InParanoid" id="A0A0D0DTI5"/>
<dbReference type="HOGENOM" id="CLU_184138_0_0_1"/>
<dbReference type="Proteomes" id="UP000054538">
    <property type="component" value="Unassembled WGS sequence"/>
</dbReference>